<comment type="caution">
    <text evidence="2">The sequence shown here is derived from an EMBL/GenBank/DDBJ whole genome shotgun (WGS) entry which is preliminary data.</text>
</comment>
<dbReference type="EMBL" id="SEZK01000012">
    <property type="protein sequence ID" value="RYU51773.1"/>
    <property type="molecule type" value="Genomic_DNA"/>
</dbReference>
<dbReference type="NCBIfam" id="TIGR00426">
    <property type="entry name" value="competence protein ComEA helix-hairpin-helix repeat region"/>
    <property type="match status" value="1"/>
</dbReference>
<dbReference type="OrthoDB" id="7510573at2"/>
<dbReference type="Pfam" id="PF12836">
    <property type="entry name" value="HHH_3"/>
    <property type="match status" value="1"/>
</dbReference>
<evidence type="ECO:0000313" key="3">
    <source>
        <dbReference type="EMBL" id="RYU51773.1"/>
    </source>
</evidence>
<evidence type="ECO:0000313" key="5">
    <source>
        <dbReference type="Proteomes" id="UP000293465"/>
    </source>
</evidence>
<evidence type="ECO:0000313" key="6">
    <source>
        <dbReference type="Proteomes" id="UP000294063"/>
    </source>
</evidence>
<proteinExistence type="predicted"/>
<evidence type="ECO:0000313" key="4">
    <source>
        <dbReference type="EMBL" id="RYU64880.1"/>
    </source>
</evidence>
<dbReference type="PANTHER" id="PTHR21180:SF32">
    <property type="entry name" value="ENDONUCLEASE_EXONUCLEASE_PHOSPHATASE FAMILY DOMAIN-CONTAINING PROTEIN 1"/>
    <property type="match status" value="1"/>
</dbReference>
<name>A0A4Q5KN42_9GAMM</name>
<dbReference type="EMBL" id="SEZN01000012">
    <property type="protein sequence ID" value="RYU64880.1"/>
    <property type="molecule type" value="Genomic_DNA"/>
</dbReference>
<protein>
    <submittedName>
        <fullName evidence="2">ComEA family DNA-binding protein</fullName>
    </submittedName>
</protein>
<dbReference type="EMBL" id="SEZJ01000004">
    <property type="protein sequence ID" value="RYU47163.1"/>
    <property type="molecule type" value="Genomic_DNA"/>
</dbReference>
<evidence type="ECO:0000256" key="1">
    <source>
        <dbReference type="SAM" id="SignalP"/>
    </source>
</evidence>
<dbReference type="InterPro" id="IPR004509">
    <property type="entry name" value="Competence_ComEA_HhH"/>
</dbReference>
<dbReference type="Proteomes" id="UP000293465">
    <property type="component" value="Unassembled WGS sequence"/>
</dbReference>
<feature type="signal peptide" evidence="1">
    <location>
        <begin position="1"/>
        <end position="25"/>
    </location>
</feature>
<dbReference type="Proteomes" id="UP000294063">
    <property type="component" value="Unassembled WGS sequence"/>
</dbReference>
<dbReference type="Gene3D" id="1.10.150.280">
    <property type="entry name" value="AF1531-like domain"/>
    <property type="match status" value="1"/>
</dbReference>
<dbReference type="GO" id="GO:0015627">
    <property type="term" value="C:type II protein secretion system complex"/>
    <property type="evidence" value="ECO:0007669"/>
    <property type="project" value="TreeGrafter"/>
</dbReference>
<evidence type="ECO:0000313" key="7">
    <source>
        <dbReference type="Proteomes" id="UP000294166"/>
    </source>
</evidence>
<dbReference type="PANTHER" id="PTHR21180">
    <property type="entry name" value="ENDONUCLEASE/EXONUCLEASE/PHOSPHATASE FAMILY DOMAIN-CONTAINING PROTEIN 1"/>
    <property type="match status" value="1"/>
</dbReference>
<keyword evidence="1" id="KW-0732">Signal</keyword>
<dbReference type="AlphaFoldDB" id="A0A4Q5KN42"/>
<gene>
    <name evidence="2" type="ORF">ERW49_05435</name>
    <name evidence="4" type="ORF">ERW53_08495</name>
    <name evidence="3" type="ORF">ERW57_08930</name>
</gene>
<dbReference type="SUPFAM" id="SSF47781">
    <property type="entry name" value="RuvA domain 2-like"/>
    <property type="match status" value="1"/>
</dbReference>
<evidence type="ECO:0000313" key="2">
    <source>
        <dbReference type="EMBL" id="RYU47163.1"/>
    </source>
</evidence>
<dbReference type="InterPro" id="IPR051675">
    <property type="entry name" value="Endo/Exo/Phosphatase_dom_1"/>
</dbReference>
<dbReference type="GO" id="GO:0003677">
    <property type="term" value="F:DNA binding"/>
    <property type="evidence" value="ECO:0007669"/>
    <property type="project" value="UniProtKB-KW"/>
</dbReference>
<feature type="chain" id="PRO_5044608260" evidence="1">
    <location>
        <begin position="26"/>
        <end position="101"/>
    </location>
</feature>
<sequence length="101" mass="11028">MKRIISLINSFFLAIILFSSGAALAEVKDSGKHEGIDVVININEAEAEELKTLLIGIGDSKAQAIVDYRKSNGKFVTVDDLSKVKGIGDKLVEKNRNRIIL</sequence>
<organism evidence="2 5">
    <name type="scientific">Aliivibrio finisterrensis</name>
    <dbReference type="NCBI Taxonomy" id="511998"/>
    <lineage>
        <taxon>Bacteria</taxon>
        <taxon>Pseudomonadati</taxon>
        <taxon>Pseudomonadota</taxon>
        <taxon>Gammaproteobacteria</taxon>
        <taxon>Vibrionales</taxon>
        <taxon>Vibrionaceae</taxon>
        <taxon>Aliivibrio</taxon>
    </lineage>
</organism>
<dbReference type="GO" id="GO:0015628">
    <property type="term" value="P:protein secretion by the type II secretion system"/>
    <property type="evidence" value="ECO:0007669"/>
    <property type="project" value="TreeGrafter"/>
</dbReference>
<dbReference type="InterPro" id="IPR010994">
    <property type="entry name" value="RuvA_2-like"/>
</dbReference>
<keyword evidence="2" id="KW-0238">DNA-binding</keyword>
<dbReference type="RefSeq" id="WP_130043105.1">
    <property type="nucleotide sequence ID" value="NZ_SEZJ01000004.1"/>
</dbReference>
<dbReference type="GeneID" id="56274474"/>
<dbReference type="Proteomes" id="UP000294166">
    <property type="component" value="Unassembled WGS sequence"/>
</dbReference>
<reference evidence="5 6" key="1">
    <citation type="submission" date="2019-02" db="EMBL/GenBank/DDBJ databases">
        <title>Genome sequences of Aliivibrio finisterrensis strains from farmed Atlantic salmon.</title>
        <authorList>
            <person name="Bowman J.P."/>
        </authorList>
    </citation>
    <scope>NUCLEOTIDE SEQUENCE [LARGE SCALE GENOMIC DNA]</scope>
    <source>
        <strain evidence="4 7">A21</strain>
        <strain evidence="2 5">A32</strain>
        <strain evidence="3 6">A46</strain>
    </source>
</reference>
<accession>A0A4Q5KN42</accession>
<keyword evidence="7" id="KW-1185">Reference proteome</keyword>